<feature type="domain" description="Soluble ligand binding" evidence="3">
    <location>
        <begin position="142"/>
        <end position="190"/>
    </location>
</feature>
<organism evidence="4 5">
    <name type="scientific">Qipengyuania benthica</name>
    <dbReference type="NCBI Taxonomy" id="3067651"/>
    <lineage>
        <taxon>Bacteria</taxon>
        <taxon>Pseudomonadati</taxon>
        <taxon>Pseudomonadota</taxon>
        <taxon>Alphaproteobacteria</taxon>
        <taxon>Sphingomonadales</taxon>
        <taxon>Erythrobacteraceae</taxon>
        <taxon>Qipengyuania</taxon>
    </lineage>
</organism>
<accession>A0ABT9HB76</accession>
<proteinExistence type="predicted"/>
<dbReference type="PANTHER" id="PTHR33619:SF3">
    <property type="entry name" value="POLYSACCHARIDE EXPORT PROTEIN GFCE-RELATED"/>
    <property type="match status" value="1"/>
</dbReference>
<keyword evidence="1" id="KW-0732">Signal</keyword>
<comment type="caution">
    <text evidence="4">The sequence shown here is derived from an EMBL/GenBank/DDBJ whole genome shotgun (WGS) entry which is preliminary data.</text>
</comment>
<keyword evidence="5" id="KW-1185">Reference proteome</keyword>
<dbReference type="PROSITE" id="PS51257">
    <property type="entry name" value="PROKAR_LIPOPROTEIN"/>
    <property type="match status" value="1"/>
</dbReference>
<name>A0ABT9HB76_9SPHN</name>
<dbReference type="Proteomes" id="UP001235664">
    <property type="component" value="Unassembled WGS sequence"/>
</dbReference>
<sequence>MDKLSPNLRISALLSVALFLSACGRTPPLESTGELVVVDGSSLPTPYGELAPPGVEGEFSARPYLVGPFDKLIIDVFGIEGLQAREVQVDASGRASFPLIGSFEAAGKTPTQIEDAIEIALRERFIRNPQVTVNLEETVSQIVTIDGQVIKPGLYPVIGNMSLMQGIATSGGVTEFAKLDDVVVFRETQGQRYAALYNLGAIRRGLYRDPDIYAGDIVIVGDSSARRMFRDILAASPLLTTPIIALMQNN</sequence>
<dbReference type="InterPro" id="IPR049712">
    <property type="entry name" value="Poly_export"/>
</dbReference>
<dbReference type="PANTHER" id="PTHR33619">
    <property type="entry name" value="POLYSACCHARIDE EXPORT PROTEIN GFCE-RELATED"/>
    <property type="match status" value="1"/>
</dbReference>
<dbReference type="Gene3D" id="3.10.560.10">
    <property type="entry name" value="Outer membrane lipoprotein wza domain like"/>
    <property type="match status" value="1"/>
</dbReference>
<dbReference type="Pfam" id="PF10531">
    <property type="entry name" value="SLBB"/>
    <property type="match status" value="1"/>
</dbReference>
<dbReference type="RefSeq" id="WP_305930593.1">
    <property type="nucleotide sequence ID" value="NZ_JAVAIL010000005.1"/>
</dbReference>
<evidence type="ECO:0000259" key="3">
    <source>
        <dbReference type="Pfam" id="PF10531"/>
    </source>
</evidence>
<evidence type="ECO:0000256" key="1">
    <source>
        <dbReference type="ARBA" id="ARBA00022729"/>
    </source>
</evidence>
<dbReference type="EMBL" id="JAVAIL010000005">
    <property type="protein sequence ID" value="MDP4540586.1"/>
    <property type="molecule type" value="Genomic_DNA"/>
</dbReference>
<evidence type="ECO:0000259" key="2">
    <source>
        <dbReference type="Pfam" id="PF02563"/>
    </source>
</evidence>
<reference evidence="4 5" key="1">
    <citation type="submission" date="2023-08" db="EMBL/GenBank/DDBJ databases">
        <title>genomic of DY56.</title>
        <authorList>
            <person name="Wang Y."/>
        </authorList>
    </citation>
    <scope>NUCLEOTIDE SEQUENCE [LARGE SCALE GENOMIC DNA]</scope>
    <source>
        <strain evidence="4 5">DY56-A-20</strain>
    </source>
</reference>
<dbReference type="InterPro" id="IPR003715">
    <property type="entry name" value="Poly_export_N"/>
</dbReference>
<dbReference type="Pfam" id="PF02563">
    <property type="entry name" value="Poly_export"/>
    <property type="match status" value="1"/>
</dbReference>
<protein>
    <submittedName>
        <fullName evidence="4">Polysaccharide biosynthesis/export family protein</fullName>
    </submittedName>
</protein>
<evidence type="ECO:0000313" key="5">
    <source>
        <dbReference type="Proteomes" id="UP001235664"/>
    </source>
</evidence>
<feature type="domain" description="Polysaccharide export protein N-terminal" evidence="2">
    <location>
        <begin position="62"/>
        <end position="135"/>
    </location>
</feature>
<dbReference type="InterPro" id="IPR019554">
    <property type="entry name" value="Soluble_ligand-bd"/>
</dbReference>
<gene>
    <name evidence="4" type="ORF">Q9K01_13215</name>
</gene>
<evidence type="ECO:0000313" key="4">
    <source>
        <dbReference type="EMBL" id="MDP4540586.1"/>
    </source>
</evidence>